<protein>
    <recommendedName>
        <fullName evidence="1">NAD(P)-binding domain-containing protein</fullName>
    </recommendedName>
</protein>
<dbReference type="Gene3D" id="3.40.50.720">
    <property type="entry name" value="NAD(P)-binding Rossmann-like Domain"/>
    <property type="match status" value="1"/>
</dbReference>
<dbReference type="InterPro" id="IPR036291">
    <property type="entry name" value="NAD(P)-bd_dom_sf"/>
</dbReference>
<gene>
    <name evidence="2" type="ORF">S01H1_70455</name>
</gene>
<reference evidence="2" key="1">
    <citation type="journal article" date="2014" name="Front. Microbiol.">
        <title>High frequency of phylogenetically diverse reductive dehalogenase-homologous genes in deep subseafloor sedimentary metagenomes.</title>
        <authorList>
            <person name="Kawai M."/>
            <person name="Futagami T."/>
            <person name="Toyoda A."/>
            <person name="Takaki Y."/>
            <person name="Nishi S."/>
            <person name="Hori S."/>
            <person name="Arai W."/>
            <person name="Tsubouchi T."/>
            <person name="Morono Y."/>
            <person name="Uchiyama I."/>
            <person name="Ito T."/>
            <person name="Fujiyama A."/>
            <person name="Inagaki F."/>
            <person name="Takami H."/>
        </authorList>
    </citation>
    <scope>NUCLEOTIDE SEQUENCE</scope>
    <source>
        <strain evidence="2">Expedition CK06-06</strain>
    </source>
</reference>
<feature type="non-terminal residue" evidence="2">
    <location>
        <position position="1"/>
    </location>
</feature>
<dbReference type="InterPro" id="IPR016040">
    <property type="entry name" value="NAD(P)-bd_dom"/>
</dbReference>
<comment type="caution">
    <text evidence="2">The sequence shown here is derived from an EMBL/GenBank/DDBJ whole genome shotgun (WGS) entry which is preliminary data.</text>
</comment>
<organism evidence="2">
    <name type="scientific">marine sediment metagenome</name>
    <dbReference type="NCBI Taxonomy" id="412755"/>
    <lineage>
        <taxon>unclassified sequences</taxon>
        <taxon>metagenomes</taxon>
        <taxon>ecological metagenomes</taxon>
    </lineage>
</organism>
<dbReference type="SUPFAM" id="SSF51735">
    <property type="entry name" value="NAD(P)-binding Rossmann-fold domains"/>
    <property type="match status" value="1"/>
</dbReference>
<dbReference type="AlphaFoldDB" id="X0XE69"/>
<evidence type="ECO:0000313" key="2">
    <source>
        <dbReference type="EMBL" id="GAG33702.1"/>
    </source>
</evidence>
<name>X0XE69_9ZZZZ</name>
<proteinExistence type="predicted"/>
<dbReference type="EMBL" id="BARS01046857">
    <property type="protein sequence ID" value="GAG33702.1"/>
    <property type="molecule type" value="Genomic_DNA"/>
</dbReference>
<dbReference type="Gene3D" id="3.90.25.10">
    <property type="entry name" value="UDP-galactose 4-epimerase, domain 1"/>
    <property type="match status" value="1"/>
</dbReference>
<accession>X0XE69</accession>
<feature type="domain" description="NAD(P)-binding" evidence="1">
    <location>
        <begin position="3"/>
        <end position="47"/>
    </location>
</feature>
<dbReference type="Pfam" id="PF16363">
    <property type="entry name" value="GDP_Man_Dehyd"/>
    <property type="match status" value="1"/>
</dbReference>
<evidence type="ECO:0000259" key="1">
    <source>
        <dbReference type="Pfam" id="PF16363"/>
    </source>
</evidence>
<sequence>DWKKHVIVDEKLYRPADVGILKGDYSKAKKALDWQPATDFEDLVTIMLKVDCAK</sequence>